<protein>
    <submittedName>
        <fullName evidence="3">Type II toxin-antitoxin system RelE/ParE family toxin</fullName>
    </submittedName>
</protein>
<dbReference type="Pfam" id="PF05016">
    <property type="entry name" value="ParE_toxin"/>
    <property type="match status" value="1"/>
</dbReference>
<evidence type="ECO:0000313" key="4">
    <source>
        <dbReference type="Proteomes" id="UP001596152"/>
    </source>
</evidence>
<name>A0ABW0FPK7_9CAUL</name>
<sequence length="107" mass="12205">MTTRRLIPREQAEQDIDATIDHYLLEAGDRTASGFLDAVRATFRQISDHPEAGSPQLGQSLRISGLRTWKLKTYPYLIIYIVAETEIDVWRLLHVGRDIPGRLSDLD</sequence>
<dbReference type="InterPro" id="IPR051803">
    <property type="entry name" value="TA_system_RelE-like_toxin"/>
</dbReference>
<dbReference type="Gene3D" id="3.30.2310.20">
    <property type="entry name" value="RelE-like"/>
    <property type="match status" value="1"/>
</dbReference>
<dbReference type="InterPro" id="IPR007712">
    <property type="entry name" value="RelE/ParE_toxin"/>
</dbReference>
<dbReference type="RefSeq" id="WP_374038893.1">
    <property type="nucleotide sequence ID" value="NZ_CP169082.1"/>
</dbReference>
<dbReference type="PANTHER" id="PTHR33755:SF8">
    <property type="entry name" value="TOXIN PARE2"/>
    <property type="match status" value="1"/>
</dbReference>
<dbReference type="InterPro" id="IPR035093">
    <property type="entry name" value="RelE/ParE_toxin_dom_sf"/>
</dbReference>
<accession>A0ABW0FPK7</accession>
<comment type="caution">
    <text evidence="3">The sequence shown here is derived from an EMBL/GenBank/DDBJ whole genome shotgun (WGS) entry which is preliminary data.</text>
</comment>
<proteinExistence type="inferred from homology"/>
<keyword evidence="2" id="KW-1277">Toxin-antitoxin system</keyword>
<dbReference type="EMBL" id="JBHSLF010000011">
    <property type="protein sequence ID" value="MFC5343296.1"/>
    <property type="molecule type" value="Genomic_DNA"/>
</dbReference>
<evidence type="ECO:0000256" key="1">
    <source>
        <dbReference type="ARBA" id="ARBA00006226"/>
    </source>
</evidence>
<reference evidence="4" key="1">
    <citation type="journal article" date="2019" name="Int. J. Syst. Evol. Microbiol.">
        <title>The Global Catalogue of Microorganisms (GCM) 10K type strain sequencing project: providing services to taxonomists for standard genome sequencing and annotation.</title>
        <authorList>
            <consortium name="The Broad Institute Genomics Platform"/>
            <consortium name="The Broad Institute Genome Sequencing Center for Infectious Disease"/>
            <person name="Wu L."/>
            <person name="Ma J."/>
        </authorList>
    </citation>
    <scope>NUCLEOTIDE SEQUENCE [LARGE SCALE GENOMIC DNA]</scope>
    <source>
        <strain evidence="4">JCM 12125</strain>
    </source>
</reference>
<evidence type="ECO:0000313" key="3">
    <source>
        <dbReference type="EMBL" id="MFC5343296.1"/>
    </source>
</evidence>
<organism evidence="3 4">
    <name type="scientific">Brevundimonas staleyi</name>
    <dbReference type="NCBI Taxonomy" id="74326"/>
    <lineage>
        <taxon>Bacteria</taxon>
        <taxon>Pseudomonadati</taxon>
        <taxon>Pseudomonadota</taxon>
        <taxon>Alphaproteobacteria</taxon>
        <taxon>Caulobacterales</taxon>
        <taxon>Caulobacteraceae</taxon>
        <taxon>Brevundimonas</taxon>
    </lineage>
</organism>
<keyword evidence="4" id="KW-1185">Reference proteome</keyword>
<comment type="similarity">
    <text evidence="1">Belongs to the RelE toxin family.</text>
</comment>
<gene>
    <name evidence="3" type="ORF">ACFPIE_05170</name>
</gene>
<dbReference type="PANTHER" id="PTHR33755">
    <property type="entry name" value="TOXIN PARE1-RELATED"/>
    <property type="match status" value="1"/>
</dbReference>
<dbReference type="Proteomes" id="UP001596152">
    <property type="component" value="Unassembled WGS sequence"/>
</dbReference>
<evidence type="ECO:0000256" key="2">
    <source>
        <dbReference type="ARBA" id="ARBA00022649"/>
    </source>
</evidence>